<dbReference type="AlphaFoldDB" id="A0A4Y2TPE4"/>
<dbReference type="EC" id="2.7.7.49" evidence="1"/>
<accession>A0A4Y2TPE4</accession>
<keyword evidence="2" id="KW-0511">Multifunctional enzyme</keyword>
<dbReference type="FunFam" id="3.30.70.270:FF:000003">
    <property type="entry name" value="Transposon Ty3-G Gag-Pol polyprotein"/>
    <property type="match status" value="1"/>
</dbReference>
<dbReference type="Proteomes" id="UP000499080">
    <property type="component" value="Unassembled WGS sequence"/>
</dbReference>
<dbReference type="OrthoDB" id="6428789at2759"/>
<dbReference type="FunFam" id="3.30.70.270:FF:000020">
    <property type="entry name" value="Transposon Tf2-6 polyprotein-like Protein"/>
    <property type="match status" value="1"/>
</dbReference>
<comment type="caution">
    <text evidence="4">The sequence shown here is derived from an EMBL/GenBank/DDBJ whole genome shotgun (WGS) entry which is preliminary data.</text>
</comment>
<dbReference type="Pfam" id="PF00078">
    <property type="entry name" value="RVT_1"/>
    <property type="match status" value="1"/>
</dbReference>
<dbReference type="PANTHER" id="PTHR37984">
    <property type="entry name" value="PROTEIN CBG26694"/>
    <property type="match status" value="1"/>
</dbReference>
<evidence type="ECO:0000313" key="4">
    <source>
        <dbReference type="EMBL" id="GBO01594.1"/>
    </source>
</evidence>
<dbReference type="InterPro" id="IPR041577">
    <property type="entry name" value="RT_RNaseH_2"/>
</dbReference>
<dbReference type="EMBL" id="BGPR01029659">
    <property type="protein sequence ID" value="GBO01594.1"/>
    <property type="molecule type" value="Genomic_DNA"/>
</dbReference>
<evidence type="ECO:0000259" key="3">
    <source>
        <dbReference type="PROSITE" id="PS50878"/>
    </source>
</evidence>
<dbReference type="InterPro" id="IPR050951">
    <property type="entry name" value="Retrovirus_Pol_polyprotein"/>
</dbReference>
<dbReference type="SUPFAM" id="SSF56672">
    <property type="entry name" value="DNA/RNA polymerases"/>
    <property type="match status" value="1"/>
</dbReference>
<evidence type="ECO:0000256" key="2">
    <source>
        <dbReference type="ARBA" id="ARBA00023268"/>
    </source>
</evidence>
<evidence type="ECO:0000313" key="5">
    <source>
        <dbReference type="Proteomes" id="UP000499080"/>
    </source>
</evidence>
<dbReference type="Gene3D" id="3.10.20.370">
    <property type="match status" value="1"/>
</dbReference>
<name>A0A4Y2TPE4_ARAVE</name>
<dbReference type="PANTHER" id="PTHR37984:SF5">
    <property type="entry name" value="PROTEIN NYNRIN-LIKE"/>
    <property type="match status" value="1"/>
</dbReference>
<proteinExistence type="predicted"/>
<gene>
    <name evidence="4" type="primary">POL_815</name>
    <name evidence="4" type="ORF">AVEN_157295_1</name>
</gene>
<dbReference type="InterPro" id="IPR043502">
    <property type="entry name" value="DNA/RNA_pol_sf"/>
</dbReference>
<feature type="domain" description="Reverse transcriptase" evidence="3">
    <location>
        <begin position="1"/>
        <end position="82"/>
    </location>
</feature>
<keyword evidence="5" id="KW-1185">Reference proteome</keyword>
<protein>
    <recommendedName>
        <fullName evidence="1">RNA-directed DNA polymerase</fullName>
        <ecNumber evidence="1">2.7.7.49</ecNumber>
    </recommendedName>
</protein>
<dbReference type="InterPro" id="IPR000477">
    <property type="entry name" value="RT_dom"/>
</dbReference>
<sequence>MPFGLCNAPATFGRLMETVLRGLSAETCLVYLDDNIIVVRTFEKHLNNLRKVFQRLQKANLNLNPKKCRFFQKEVAYFGHVISAGVKTDPENIKAVADWPRPDKIHDLRIYIGLCTYYRRFVKDFSTIARPVHKVTEVKSNFNWTDECEKSFISLKQALTSPLILIYPRIDKDFILDTDGSNEGTGAVLFQNIGNEERVIAYFSKRLSKPERNYCAARNELLHCYFDIAFPSLLLSTEISSADRSCFLNMAFEI</sequence>
<reference evidence="4 5" key="1">
    <citation type="journal article" date="2019" name="Sci. Rep.">
        <title>Orb-weaving spider Araneus ventricosus genome elucidates the spidroin gene catalogue.</title>
        <authorList>
            <person name="Kono N."/>
            <person name="Nakamura H."/>
            <person name="Ohtoshi R."/>
            <person name="Moran D.A.P."/>
            <person name="Shinohara A."/>
            <person name="Yoshida Y."/>
            <person name="Fujiwara M."/>
            <person name="Mori M."/>
            <person name="Tomita M."/>
            <person name="Arakawa K."/>
        </authorList>
    </citation>
    <scope>NUCLEOTIDE SEQUENCE [LARGE SCALE GENOMIC DNA]</scope>
</reference>
<dbReference type="PROSITE" id="PS50878">
    <property type="entry name" value="RT_POL"/>
    <property type="match status" value="1"/>
</dbReference>
<dbReference type="Gene3D" id="3.30.70.270">
    <property type="match status" value="2"/>
</dbReference>
<dbReference type="Pfam" id="PF17919">
    <property type="entry name" value="RT_RNaseH_2"/>
    <property type="match status" value="1"/>
</dbReference>
<evidence type="ECO:0000256" key="1">
    <source>
        <dbReference type="ARBA" id="ARBA00012493"/>
    </source>
</evidence>
<dbReference type="InterPro" id="IPR043128">
    <property type="entry name" value="Rev_trsase/Diguanyl_cyclase"/>
</dbReference>
<dbReference type="GO" id="GO:0003964">
    <property type="term" value="F:RNA-directed DNA polymerase activity"/>
    <property type="evidence" value="ECO:0007669"/>
    <property type="project" value="UniProtKB-EC"/>
</dbReference>
<organism evidence="4 5">
    <name type="scientific">Araneus ventricosus</name>
    <name type="common">Orbweaver spider</name>
    <name type="synonym">Epeira ventricosa</name>
    <dbReference type="NCBI Taxonomy" id="182803"/>
    <lineage>
        <taxon>Eukaryota</taxon>
        <taxon>Metazoa</taxon>
        <taxon>Ecdysozoa</taxon>
        <taxon>Arthropoda</taxon>
        <taxon>Chelicerata</taxon>
        <taxon>Arachnida</taxon>
        <taxon>Araneae</taxon>
        <taxon>Araneomorphae</taxon>
        <taxon>Entelegynae</taxon>
        <taxon>Araneoidea</taxon>
        <taxon>Araneidae</taxon>
        <taxon>Araneus</taxon>
    </lineage>
</organism>
<dbReference type="CDD" id="cd01647">
    <property type="entry name" value="RT_LTR"/>
    <property type="match status" value="1"/>
</dbReference>